<keyword evidence="4" id="KW-1185">Reference proteome</keyword>
<comment type="similarity">
    <text evidence="1">Belongs to the choline/ethanolamine kinase family.</text>
</comment>
<feature type="region of interest" description="Disordered" evidence="2">
    <location>
        <begin position="180"/>
        <end position="225"/>
    </location>
</feature>
<dbReference type="PANTHER" id="PTHR22603">
    <property type="entry name" value="CHOLINE/ETHANOALAMINE KINASE"/>
    <property type="match status" value="1"/>
</dbReference>
<name>A0ABR3GLJ6_9PEZI</name>
<sequence length="700" mass="78134">MSSPSSPIVVPDTISREKQSPNQTSAETQLPEHKKPTRPVTTLNSACRLVNRLPIAPTEGSAGTEEENGAQQGKTDLPTDQQDASGKQHNNLPAVAAAATGLLGQLKAWAHDERQRQKTRRDRKAAKGAEQRRTVAALSLGDGVNREEFGGPVSPVSSGDEAAQAAMDAFEALVAAAEISHLDEQPKRPSAHGRRSSRRRPTRSRSFKGGHNSDTDYASDGEPVVPSCEEVLQKVEEVGIDEFKSQVLKLAHTLRCNGWRRVALDRYKDISVERISGALTNLVFMVSPPDELPPALGTQDSQMSTPFLASMKMPAKLLLRIYGPQVSHLIDRDTELSILRRLARKRIGPRLLGTFLNGRFEEFFPSRTLTREDIKIPETSRHIAKRLKELHEGIELEEGERQGGPIAWRNWDKWGPRAKSVMAIVEANGQRKTGPVVGCSWEKFQDTVEKYKEWLYARYGGVEGVNKTLVFAHNDTQYGNILRLEAAGKSPLLLPMNEHRQLIVIDFEYASANTPGFEFANHFCEWMANYHDPIAPYALHGPQFPSLDQQRNFLRAYVEHRLAGAYVTKTPTTTPATTFNLDARTPEPPYKEEEAARQRVVEEEVERLVEEARVWRAASHAVWCVWGIVQAKVGSNDAGENKLLKEEASIAEDKDNEDEFNYLGYAQQRALMFWGDMLMLGLVKHEDADEFVLGNAKRVG</sequence>
<feature type="region of interest" description="Disordered" evidence="2">
    <location>
        <begin position="110"/>
        <end position="162"/>
    </location>
</feature>
<accession>A0ABR3GLJ6</accession>
<evidence type="ECO:0000313" key="3">
    <source>
        <dbReference type="EMBL" id="KAL0636781.1"/>
    </source>
</evidence>
<dbReference type="InterPro" id="IPR011009">
    <property type="entry name" value="Kinase-like_dom_sf"/>
</dbReference>
<dbReference type="CDD" id="cd05157">
    <property type="entry name" value="ETNK_euk"/>
    <property type="match status" value="1"/>
</dbReference>
<proteinExistence type="inferred from homology"/>
<feature type="compositionally biased region" description="Polar residues" evidence="2">
    <location>
        <begin position="69"/>
        <end position="91"/>
    </location>
</feature>
<dbReference type="Pfam" id="PF01633">
    <property type="entry name" value="Choline_kinase"/>
    <property type="match status" value="1"/>
</dbReference>
<dbReference type="SUPFAM" id="SSF56112">
    <property type="entry name" value="Protein kinase-like (PK-like)"/>
    <property type="match status" value="1"/>
</dbReference>
<dbReference type="Gene3D" id="3.30.200.20">
    <property type="entry name" value="Phosphorylase Kinase, domain 1"/>
    <property type="match status" value="1"/>
</dbReference>
<dbReference type="PANTHER" id="PTHR22603:SF93">
    <property type="entry name" value="RE24176P"/>
    <property type="match status" value="1"/>
</dbReference>
<evidence type="ECO:0008006" key="5">
    <source>
        <dbReference type="Google" id="ProtNLM"/>
    </source>
</evidence>
<dbReference type="Proteomes" id="UP001447188">
    <property type="component" value="Unassembled WGS sequence"/>
</dbReference>
<comment type="caution">
    <text evidence="3">The sequence shown here is derived from an EMBL/GenBank/DDBJ whole genome shotgun (WGS) entry which is preliminary data.</text>
</comment>
<evidence type="ECO:0000256" key="1">
    <source>
        <dbReference type="ARBA" id="ARBA00038211"/>
    </source>
</evidence>
<evidence type="ECO:0000313" key="4">
    <source>
        <dbReference type="Proteomes" id="UP001447188"/>
    </source>
</evidence>
<reference evidence="3 4" key="1">
    <citation type="submission" date="2024-02" db="EMBL/GenBank/DDBJ databases">
        <title>Discinaceae phylogenomics.</title>
        <authorList>
            <person name="Dirks A.C."/>
            <person name="James T.Y."/>
        </authorList>
    </citation>
    <scope>NUCLEOTIDE SEQUENCE [LARGE SCALE GENOMIC DNA]</scope>
    <source>
        <strain evidence="3 4">ACD0624</strain>
    </source>
</reference>
<organism evidence="3 4">
    <name type="scientific">Discina gigas</name>
    <dbReference type="NCBI Taxonomy" id="1032678"/>
    <lineage>
        <taxon>Eukaryota</taxon>
        <taxon>Fungi</taxon>
        <taxon>Dikarya</taxon>
        <taxon>Ascomycota</taxon>
        <taxon>Pezizomycotina</taxon>
        <taxon>Pezizomycetes</taxon>
        <taxon>Pezizales</taxon>
        <taxon>Discinaceae</taxon>
        <taxon>Discina</taxon>
    </lineage>
</organism>
<dbReference type="EMBL" id="JBBBZM010000044">
    <property type="protein sequence ID" value="KAL0636781.1"/>
    <property type="molecule type" value="Genomic_DNA"/>
</dbReference>
<feature type="compositionally biased region" description="Basic residues" evidence="2">
    <location>
        <begin position="189"/>
        <end position="208"/>
    </location>
</feature>
<feature type="region of interest" description="Disordered" evidence="2">
    <location>
        <begin position="1"/>
        <end position="98"/>
    </location>
</feature>
<gene>
    <name evidence="3" type="ORF">Q9L58_004264</name>
</gene>
<dbReference type="Gene3D" id="3.90.1200.10">
    <property type="match status" value="1"/>
</dbReference>
<evidence type="ECO:0000256" key="2">
    <source>
        <dbReference type="SAM" id="MobiDB-lite"/>
    </source>
</evidence>
<protein>
    <recommendedName>
        <fullName evidence="5">Choline kinase</fullName>
    </recommendedName>
</protein>